<evidence type="ECO:0000313" key="2">
    <source>
        <dbReference type="Proteomes" id="UP000615446"/>
    </source>
</evidence>
<reference evidence="1" key="1">
    <citation type="submission" date="2019-10" db="EMBL/GenBank/DDBJ databases">
        <title>Conservation and host-specific expression of non-tandemly repeated heterogenous ribosome RNA gene in arbuscular mycorrhizal fungi.</title>
        <authorList>
            <person name="Maeda T."/>
            <person name="Kobayashi Y."/>
            <person name="Nakagawa T."/>
            <person name="Ezawa T."/>
            <person name="Yamaguchi K."/>
            <person name="Bino T."/>
            <person name="Nishimoto Y."/>
            <person name="Shigenobu S."/>
            <person name="Kawaguchi M."/>
        </authorList>
    </citation>
    <scope>NUCLEOTIDE SEQUENCE</scope>
    <source>
        <strain evidence="1">HR1</strain>
    </source>
</reference>
<sequence>MFSNVSKIYFLDSSFLDLFEYRYHQNIKMNLTFFLLFMASELSFQTGKLRKSDRRIDTISDCFRTTLVAISDWFHASLNVISAPFWPDRLKIFRPT</sequence>
<protein>
    <submittedName>
        <fullName evidence="1">Uncharacterized protein</fullName>
    </submittedName>
</protein>
<evidence type="ECO:0000313" key="1">
    <source>
        <dbReference type="EMBL" id="GES91888.1"/>
    </source>
</evidence>
<accession>A0A8H3LV92</accession>
<dbReference type="Proteomes" id="UP000615446">
    <property type="component" value="Unassembled WGS sequence"/>
</dbReference>
<organism evidence="1 2">
    <name type="scientific">Rhizophagus clarus</name>
    <dbReference type="NCBI Taxonomy" id="94130"/>
    <lineage>
        <taxon>Eukaryota</taxon>
        <taxon>Fungi</taxon>
        <taxon>Fungi incertae sedis</taxon>
        <taxon>Mucoromycota</taxon>
        <taxon>Glomeromycotina</taxon>
        <taxon>Glomeromycetes</taxon>
        <taxon>Glomerales</taxon>
        <taxon>Glomeraceae</taxon>
        <taxon>Rhizophagus</taxon>
    </lineage>
</organism>
<proteinExistence type="predicted"/>
<gene>
    <name evidence="1" type="ORF">RCL2_001868700</name>
</gene>
<comment type="caution">
    <text evidence="1">The sequence shown here is derived from an EMBL/GenBank/DDBJ whole genome shotgun (WGS) entry which is preliminary data.</text>
</comment>
<name>A0A8H3LV92_9GLOM</name>
<dbReference type="AlphaFoldDB" id="A0A8H3LV92"/>
<dbReference type="EMBL" id="BLAL01000208">
    <property type="protein sequence ID" value="GES91888.1"/>
    <property type="molecule type" value="Genomic_DNA"/>
</dbReference>